<comment type="caution">
    <text evidence="1">The sequence shown here is derived from an EMBL/GenBank/DDBJ whole genome shotgun (WGS) entry which is preliminary data.</text>
</comment>
<evidence type="ECO:0000313" key="1">
    <source>
        <dbReference type="EMBL" id="TGL62429.1"/>
    </source>
</evidence>
<accession>A0A4Z0ZPP0</accession>
<organism evidence="1 2">
    <name type="scientific">Leptospira jelokensis</name>
    <dbReference type="NCBI Taxonomy" id="2484931"/>
    <lineage>
        <taxon>Bacteria</taxon>
        <taxon>Pseudomonadati</taxon>
        <taxon>Spirochaetota</taxon>
        <taxon>Spirochaetia</taxon>
        <taxon>Leptospirales</taxon>
        <taxon>Leptospiraceae</taxon>
        <taxon>Leptospira</taxon>
    </lineage>
</organism>
<dbReference type="AlphaFoldDB" id="A0A4Z0ZPP0"/>
<gene>
    <name evidence="1" type="ORF">EHQ62_13960</name>
</gene>
<name>A0A4Z0ZPP0_9LEPT</name>
<keyword evidence="2" id="KW-1185">Reference proteome</keyword>
<evidence type="ECO:0000313" key="2">
    <source>
        <dbReference type="Proteomes" id="UP000297567"/>
    </source>
</evidence>
<protein>
    <submittedName>
        <fullName evidence="1">Uncharacterized protein</fullName>
    </submittedName>
</protein>
<sequence length="215" mass="24699">MHKFLILSLICLLPVWTNPMVGKSLEGLYFSDRQTTENGYLVIGIEIFQEKGKFFYYAQELRFKKTLGWEEILFVGKITSTAEGMALVPEGCQIRAMKEWGQKFALLRRFDCEHLQFTVSKNQDKVWVLSESLLGTLNNIPLVYELEHRAGNPVGVHLSGLPFGREGIWGFHLNGIGNGNPERTWNPSKGNWEPFTGFGDQGDLQFYRWKRTFSN</sequence>
<proteinExistence type="predicted"/>
<reference evidence="1" key="1">
    <citation type="journal article" date="2019" name="PLoS Negl. Trop. Dis.">
        <title>Revisiting the worldwide diversity of Leptospira species in the environment.</title>
        <authorList>
            <person name="Vincent A.T."/>
            <person name="Schiettekatte O."/>
            <person name="Bourhy P."/>
            <person name="Veyrier F.J."/>
            <person name="Picardeau M."/>
        </authorList>
    </citation>
    <scope>NUCLEOTIDE SEQUENCE [LARGE SCALE GENOMIC DNA]</scope>
    <source>
        <strain evidence="1">201702451</strain>
    </source>
</reference>
<dbReference type="Proteomes" id="UP000297567">
    <property type="component" value="Unassembled WGS sequence"/>
</dbReference>
<dbReference type="EMBL" id="RQGH01000028">
    <property type="protein sequence ID" value="TGL62429.1"/>
    <property type="molecule type" value="Genomic_DNA"/>
</dbReference>